<feature type="transmembrane region" description="Helical" evidence="9">
    <location>
        <begin position="386"/>
        <end position="408"/>
    </location>
</feature>
<evidence type="ECO:0000256" key="4">
    <source>
        <dbReference type="ARBA" id="ARBA00022597"/>
    </source>
</evidence>
<dbReference type="InterPro" id="IPR005829">
    <property type="entry name" value="Sugar_transporter_CS"/>
</dbReference>
<keyword evidence="3" id="KW-1003">Cell membrane</keyword>
<dbReference type="FunFam" id="1.20.1250.20:FF:000218">
    <property type="entry name" value="facilitated trehalose transporter Tret1"/>
    <property type="match status" value="1"/>
</dbReference>
<dbReference type="GO" id="GO:0005886">
    <property type="term" value="C:plasma membrane"/>
    <property type="evidence" value="ECO:0007669"/>
    <property type="project" value="UniProtKB-SubCell"/>
</dbReference>
<proteinExistence type="inferred from homology"/>
<keyword evidence="5 9" id="KW-0812">Transmembrane</keyword>
<comment type="similarity">
    <text evidence="8">Belongs to the major facilitator superfamily. Sugar transporter (TC 2.A.1.1) family. Trehalose transporter subfamily.</text>
</comment>
<feature type="transmembrane region" description="Helical" evidence="9">
    <location>
        <begin position="129"/>
        <end position="151"/>
    </location>
</feature>
<dbReference type="GO" id="GO:0022857">
    <property type="term" value="F:transmembrane transporter activity"/>
    <property type="evidence" value="ECO:0007669"/>
    <property type="project" value="InterPro"/>
</dbReference>
<feature type="transmembrane region" description="Helical" evidence="9">
    <location>
        <begin position="445"/>
        <end position="466"/>
    </location>
</feature>
<feature type="transmembrane region" description="Helical" evidence="9">
    <location>
        <begin position="191"/>
        <end position="209"/>
    </location>
</feature>
<protein>
    <recommendedName>
        <fullName evidence="10">Major facilitator superfamily (MFS) profile domain-containing protein</fullName>
    </recommendedName>
</protein>
<sequence length="493" mass="54045">MDYIEANTKSHGSKESPGANYFIYQVKNVNIFLKLGLVTVAGCVVAFLKSAAMGYTSPALSSMRSDPHFSITREQESWVGAVMPAGALVGSLAAGPLMNQLGRRLTQLYLVCPFILAWALIATGKGVGVVVAGRVLCGACVGVSMSVRIVYMAEIIQFDLRRTFNPIITCVTQLGMLVSFVAGQWLSWRGLAWLGVVYVIPLLPLLLILPETPYHLTRTGRRDKSLAVLSMIRRTTEEAELEQEQIDKSCHAGNEGNNTWQNSIGTLAAPSNLWPVGVGLSLMVAQQTTGITAVYFFASTILSPGNDSDGNQKTGYISVVMGVVNLLGTFLSLYGIRYYRRRSLLQMSSRMIVASLLVLALFFWAQESGEIYLSDMTNSWSYVPTIALLTYILGFNMGWGRIPFLFIIEGMPSWIRGQATSVLIATHWGLAFLVSKTFMWSLATFGSSTTFLACAIVTAINNHLILRAMPETFRKTTAQMNQVYLDAVAKKDQ</sequence>
<evidence type="ECO:0000256" key="9">
    <source>
        <dbReference type="SAM" id="Phobius"/>
    </source>
</evidence>
<keyword evidence="4" id="KW-0762">Sugar transport</keyword>
<dbReference type="Proteomes" id="UP001286313">
    <property type="component" value="Unassembled WGS sequence"/>
</dbReference>
<dbReference type="AlphaFoldDB" id="A0AAE1GGP8"/>
<evidence type="ECO:0000313" key="11">
    <source>
        <dbReference type="EMBL" id="KAK3892724.1"/>
    </source>
</evidence>
<feature type="transmembrane region" description="Helical" evidence="9">
    <location>
        <begin position="105"/>
        <end position="123"/>
    </location>
</feature>
<feature type="transmembrane region" description="Helical" evidence="9">
    <location>
        <begin position="348"/>
        <end position="366"/>
    </location>
</feature>
<dbReference type="InterPro" id="IPR003663">
    <property type="entry name" value="Sugar/inositol_transpt"/>
</dbReference>
<name>A0AAE1GGP8_PETCI</name>
<evidence type="ECO:0000256" key="1">
    <source>
        <dbReference type="ARBA" id="ARBA00004651"/>
    </source>
</evidence>
<evidence type="ECO:0000256" key="2">
    <source>
        <dbReference type="ARBA" id="ARBA00022448"/>
    </source>
</evidence>
<evidence type="ECO:0000256" key="5">
    <source>
        <dbReference type="ARBA" id="ARBA00022692"/>
    </source>
</evidence>
<reference evidence="11" key="1">
    <citation type="submission" date="2023-10" db="EMBL/GenBank/DDBJ databases">
        <title>Genome assemblies of two species of porcelain crab, Petrolisthes cinctipes and Petrolisthes manimaculis (Anomura: Porcellanidae).</title>
        <authorList>
            <person name="Angst P."/>
        </authorList>
    </citation>
    <scope>NUCLEOTIDE SEQUENCE</scope>
    <source>
        <strain evidence="11">PB745_01</strain>
        <tissue evidence="11">Gill</tissue>
    </source>
</reference>
<keyword evidence="2" id="KW-0813">Transport</keyword>
<evidence type="ECO:0000256" key="8">
    <source>
        <dbReference type="ARBA" id="ARBA00024348"/>
    </source>
</evidence>
<dbReference type="InterPro" id="IPR036259">
    <property type="entry name" value="MFS_trans_sf"/>
</dbReference>
<feature type="transmembrane region" description="Helical" evidence="9">
    <location>
        <begin position="77"/>
        <end position="98"/>
    </location>
</feature>
<dbReference type="Gene3D" id="1.20.1250.20">
    <property type="entry name" value="MFS general substrate transporter like domains"/>
    <property type="match status" value="1"/>
</dbReference>
<keyword evidence="6 9" id="KW-1133">Transmembrane helix</keyword>
<dbReference type="PROSITE" id="PS00217">
    <property type="entry name" value="SUGAR_TRANSPORT_2"/>
    <property type="match status" value="1"/>
</dbReference>
<keyword evidence="12" id="KW-1185">Reference proteome</keyword>
<dbReference type="PANTHER" id="PTHR48021">
    <property type="match status" value="1"/>
</dbReference>
<evidence type="ECO:0000259" key="10">
    <source>
        <dbReference type="PROSITE" id="PS50850"/>
    </source>
</evidence>
<evidence type="ECO:0000256" key="6">
    <source>
        <dbReference type="ARBA" id="ARBA00022989"/>
    </source>
</evidence>
<dbReference type="PROSITE" id="PS50850">
    <property type="entry name" value="MFS"/>
    <property type="match status" value="1"/>
</dbReference>
<feature type="domain" description="Major facilitator superfamily (MFS) profile" evidence="10">
    <location>
        <begin position="35"/>
        <end position="473"/>
    </location>
</feature>
<keyword evidence="7 9" id="KW-0472">Membrane</keyword>
<feature type="transmembrane region" description="Helical" evidence="9">
    <location>
        <begin position="316"/>
        <end position="336"/>
    </location>
</feature>
<feature type="transmembrane region" description="Helical" evidence="9">
    <location>
        <begin position="273"/>
        <end position="296"/>
    </location>
</feature>
<comment type="subcellular location">
    <subcellularLocation>
        <location evidence="1">Cell membrane</location>
        <topology evidence="1">Multi-pass membrane protein</topology>
    </subcellularLocation>
</comment>
<dbReference type="InterPro" id="IPR005828">
    <property type="entry name" value="MFS_sugar_transport-like"/>
</dbReference>
<evidence type="ECO:0000256" key="3">
    <source>
        <dbReference type="ARBA" id="ARBA00022475"/>
    </source>
</evidence>
<dbReference type="SUPFAM" id="SSF103473">
    <property type="entry name" value="MFS general substrate transporter"/>
    <property type="match status" value="1"/>
</dbReference>
<feature type="transmembrane region" description="Helical" evidence="9">
    <location>
        <begin position="420"/>
        <end position="439"/>
    </location>
</feature>
<dbReference type="PANTHER" id="PTHR48021:SF96">
    <property type="entry name" value="FACILITATED TREHALOSE TRANSPORTER TRET1-1-RELATED"/>
    <property type="match status" value="1"/>
</dbReference>
<dbReference type="Pfam" id="PF00083">
    <property type="entry name" value="Sugar_tr"/>
    <property type="match status" value="1"/>
</dbReference>
<accession>A0AAE1GGP8</accession>
<feature type="transmembrane region" description="Helical" evidence="9">
    <location>
        <begin position="163"/>
        <end position="185"/>
    </location>
</feature>
<dbReference type="InterPro" id="IPR050549">
    <property type="entry name" value="MFS_Trehalose_Transporter"/>
</dbReference>
<dbReference type="InterPro" id="IPR020846">
    <property type="entry name" value="MFS_dom"/>
</dbReference>
<evidence type="ECO:0000313" key="12">
    <source>
        <dbReference type="Proteomes" id="UP001286313"/>
    </source>
</evidence>
<organism evidence="11 12">
    <name type="scientific">Petrolisthes cinctipes</name>
    <name type="common">Flat porcelain crab</name>
    <dbReference type="NCBI Taxonomy" id="88211"/>
    <lineage>
        <taxon>Eukaryota</taxon>
        <taxon>Metazoa</taxon>
        <taxon>Ecdysozoa</taxon>
        <taxon>Arthropoda</taxon>
        <taxon>Crustacea</taxon>
        <taxon>Multicrustacea</taxon>
        <taxon>Malacostraca</taxon>
        <taxon>Eumalacostraca</taxon>
        <taxon>Eucarida</taxon>
        <taxon>Decapoda</taxon>
        <taxon>Pleocyemata</taxon>
        <taxon>Anomura</taxon>
        <taxon>Galatheoidea</taxon>
        <taxon>Porcellanidae</taxon>
        <taxon>Petrolisthes</taxon>
    </lineage>
</organism>
<dbReference type="EMBL" id="JAWQEG010000248">
    <property type="protein sequence ID" value="KAK3892724.1"/>
    <property type="molecule type" value="Genomic_DNA"/>
</dbReference>
<evidence type="ECO:0000256" key="7">
    <source>
        <dbReference type="ARBA" id="ARBA00023136"/>
    </source>
</evidence>
<comment type="caution">
    <text evidence="11">The sequence shown here is derived from an EMBL/GenBank/DDBJ whole genome shotgun (WGS) entry which is preliminary data.</text>
</comment>
<gene>
    <name evidence="11" type="ORF">Pcinc_003414</name>
</gene>
<dbReference type="PRINTS" id="PR00171">
    <property type="entry name" value="SUGRTRNSPORT"/>
</dbReference>
<feature type="transmembrane region" description="Helical" evidence="9">
    <location>
        <begin position="31"/>
        <end position="57"/>
    </location>
</feature>